<dbReference type="STRING" id="1202772.A0A1V9YFA8"/>
<evidence type="ECO:0000313" key="5">
    <source>
        <dbReference type="EMBL" id="OQR84386.1"/>
    </source>
</evidence>
<dbReference type="EMBL" id="JNBR01001873">
    <property type="protein sequence ID" value="OQR84386.1"/>
    <property type="molecule type" value="Genomic_DNA"/>
</dbReference>
<feature type="repeat" description="ANK" evidence="3">
    <location>
        <begin position="264"/>
        <end position="304"/>
    </location>
</feature>
<evidence type="ECO:0000313" key="6">
    <source>
        <dbReference type="Proteomes" id="UP000243579"/>
    </source>
</evidence>
<sequence>MLKVLLHHHTKVGAFLVVAGFVWEYPRIMLAQYVLGMAADYLQSNHHRSAVAGLYIGLAAVAITLLREDVRSDTPHMWKYVVATPMTMYGGVVRLFGVPVYSLVVAVWEATVVLQATTGHQYSQRLYEAYVARLQAVSSGAEALPLSAFAEQGVFSIHDPYGGYGEVVSYSRFSAKIVLALFFCVVYGVATFCNAPGLAGENLRDAVRNCDVDSAKRALSRGTDPNSTGHDKGSALHICAQQALSEMARVLLDAGADVNLGDSFGFTPLHWAVQMRREETCIEKRLEVIRVFLEYGGNVHAVNYKGISPAMIAARPENLRAHEVIQLYGCEAD</sequence>
<dbReference type="InterPro" id="IPR002110">
    <property type="entry name" value="Ankyrin_rpt"/>
</dbReference>
<evidence type="ECO:0000256" key="1">
    <source>
        <dbReference type="ARBA" id="ARBA00022737"/>
    </source>
</evidence>
<keyword evidence="6" id="KW-1185">Reference proteome</keyword>
<keyword evidence="1" id="KW-0677">Repeat</keyword>
<dbReference type="PROSITE" id="PS50297">
    <property type="entry name" value="ANK_REP_REGION"/>
    <property type="match status" value="1"/>
</dbReference>
<dbReference type="AlphaFoldDB" id="A0A1V9YFA8"/>
<feature type="transmembrane region" description="Helical" evidence="4">
    <location>
        <begin position="87"/>
        <end position="108"/>
    </location>
</feature>
<comment type="caution">
    <text evidence="5">The sequence shown here is derived from an EMBL/GenBank/DDBJ whole genome shotgun (WGS) entry which is preliminary data.</text>
</comment>
<organism evidence="5 6">
    <name type="scientific">Achlya hypogyna</name>
    <name type="common">Oomycete</name>
    <name type="synonym">Protoachlya hypogyna</name>
    <dbReference type="NCBI Taxonomy" id="1202772"/>
    <lineage>
        <taxon>Eukaryota</taxon>
        <taxon>Sar</taxon>
        <taxon>Stramenopiles</taxon>
        <taxon>Oomycota</taxon>
        <taxon>Saprolegniomycetes</taxon>
        <taxon>Saprolegniales</taxon>
        <taxon>Achlyaceae</taxon>
        <taxon>Achlya</taxon>
    </lineage>
</organism>
<keyword evidence="4" id="KW-1133">Transmembrane helix</keyword>
<reference evidence="5 6" key="1">
    <citation type="journal article" date="2014" name="Genome Biol. Evol.">
        <title>The secreted proteins of Achlya hypogyna and Thraustotheca clavata identify the ancestral oomycete secretome and reveal gene acquisitions by horizontal gene transfer.</title>
        <authorList>
            <person name="Misner I."/>
            <person name="Blouin N."/>
            <person name="Leonard G."/>
            <person name="Richards T.A."/>
            <person name="Lane C.E."/>
        </authorList>
    </citation>
    <scope>NUCLEOTIDE SEQUENCE [LARGE SCALE GENOMIC DNA]</scope>
    <source>
        <strain evidence="5 6">ATCC 48635</strain>
    </source>
</reference>
<dbReference type="Pfam" id="PF12796">
    <property type="entry name" value="Ank_2"/>
    <property type="match status" value="1"/>
</dbReference>
<feature type="transmembrane region" description="Helical" evidence="4">
    <location>
        <begin position="12"/>
        <end position="35"/>
    </location>
</feature>
<evidence type="ECO:0000256" key="4">
    <source>
        <dbReference type="SAM" id="Phobius"/>
    </source>
</evidence>
<dbReference type="OrthoDB" id="539213at2759"/>
<evidence type="ECO:0000256" key="2">
    <source>
        <dbReference type="ARBA" id="ARBA00023043"/>
    </source>
</evidence>
<dbReference type="SUPFAM" id="SSF48403">
    <property type="entry name" value="Ankyrin repeat"/>
    <property type="match status" value="1"/>
</dbReference>
<feature type="repeat" description="ANK" evidence="3">
    <location>
        <begin position="231"/>
        <end position="263"/>
    </location>
</feature>
<dbReference type="Gene3D" id="1.25.40.20">
    <property type="entry name" value="Ankyrin repeat-containing domain"/>
    <property type="match status" value="1"/>
</dbReference>
<dbReference type="SMART" id="SM00248">
    <property type="entry name" value="ANK"/>
    <property type="match status" value="2"/>
</dbReference>
<keyword evidence="4" id="KW-0812">Transmembrane</keyword>
<feature type="transmembrane region" description="Helical" evidence="4">
    <location>
        <begin position="47"/>
        <end position="66"/>
    </location>
</feature>
<accession>A0A1V9YFA8</accession>
<protein>
    <submittedName>
        <fullName evidence="5">Uncharacterized protein</fullName>
    </submittedName>
</protein>
<name>A0A1V9YFA8_ACHHY</name>
<dbReference type="PROSITE" id="PS50088">
    <property type="entry name" value="ANK_REPEAT"/>
    <property type="match status" value="2"/>
</dbReference>
<keyword evidence="4" id="KW-0472">Membrane</keyword>
<keyword evidence="2 3" id="KW-0040">ANK repeat</keyword>
<dbReference type="PANTHER" id="PTHR24171">
    <property type="entry name" value="ANKYRIN REPEAT DOMAIN-CONTAINING PROTEIN 39-RELATED"/>
    <property type="match status" value="1"/>
</dbReference>
<feature type="transmembrane region" description="Helical" evidence="4">
    <location>
        <begin position="177"/>
        <end position="199"/>
    </location>
</feature>
<dbReference type="Proteomes" id="UP000243579">
    <property type="component" value="Unassembled WGS sequence"/>
</dbReference>
<evidence type="ECO:0000256" key="3">
    <source>
        <dbReference type="PROSITE-ProRule" id="PRU00023"/>
    </source>
</evidence>
<gene>
    <name evidence="5" type="ORF">ACHHYP_13441</name>
</gene>
<dbReference type="InterPro" id="IPR036770">
    <property type="entry name" value="Ankyrin_rpt-contain_sf"/>
</dbReference>
<proteinExistence type="predicted"/>